<dbReference type="EMBL" id="JBBPBM010000242">
    <property type="protein sequence ID" value="KAK8498954.1"/>
    <property type="molecule type" value="Genomic_DNA"/>
</dbReference>
<evidence type="ECO:0000313" key="3">
    <source>
        <dbReference type="Proteomes" id="UP001472677"/>
    </source>
</evidence>
<comment type="caution">
    <text evidence="2">The sequence shown here is derived from an EMBL/GenBank/DDBJ whole genome shotgun (WGS) entry which is preliminary data.</text>
</comment>
<evidence type="ECO:0000313" key="2">
    <source>
        <dbReference type="EMBL" id="KAK8498954.1"/>
    </source>
</evidence>
<sequence length="103" mass="11397">MGRPFSCSTNPLATARFAAVLHRFGQPTPLTGSHRPPLFPSRSSFSRTTPKRDGGTLDLFRCRRHFGAYFDEVKLEVNRCGGGILGLNVKLSEDDEDDQNGEN</sequence>
<feature type="region of interest" description="Disordered" evidence="1">
    <location>
        <begin position="28"/>
        <end position="52"/>
    </location>
</feature>
<organism evidence="2 3">
    <name type="scientific">Hibiscus sabdariffa</name>
    <name type="common">roselle</name>
    <dbReference type="NCBI Taxonomy" id="183260"/>
    <lineage>
        <taxon>Eukaryota</taxon>
        <taxon>Viridiplantae</taxon>
        <taxon>Streptophyta</taxon>
        <taxon>Embryophyta</taxon>
        <taxon>Tracheophyta</taxon>
        <taxon>Spermatophyta</taxon>
        <taxon>Magnoliopsida</taxon>
        <taxon>eudicotyledons</taxon>
        <taxon>Gunneridae</taxon>
        <taxon>Pentapetalae</taxon>
        <taxon>rosids</taxon>
        <taxon>malvids</taxon>
        <taxon>Malvales</taxon>
        <taxon>Malvaceae</taxon>
        <taxon>Malvoideae</taxon>
        <taxon>Hibiscus</taxon>
    </lineage>
</organism>
<evidence type="ECO:0000256" key="1">
    <source>
        <dbReference type="SAM" id="MobiDB-lite"/>
    </source>
</evidence>
<reference evidence="2 3" key="1">
    <citation type="journal article" date="2024" name="G3 (Bethesda)">
        <title>Genome assembly of Hibiscus sabdariffa L. provides insights into metabolisms of medicinal natural products.</title>
        <authorList>
            <person name="Kim T."/>
        </authorList>
    </citation>
    <scope>NUCLEOTIDE SEQUENCE [LARGE SCALE GENOMIC DNA]</scope>
    <source>
        <strain evidence="2">TK-2024</strain>
        <tissue evidence="2">Old leaves</tissue>
    </source>
</reference>
<dbReference type="Proteomes" id="UP001472677">
    <property type="component" value="Unassembled WGS sequence"/>
</dbReference>
<accession>A0ABR2AXM1</accession>
<protein>
    <submittedName>
        <fullName evidence="2">Uncharacterized protein</fullName>
    </submittedName>
</protein>
<keyword evidence="3" id="KW-1185">Reference proteome</keyword>
<name>A0ABR2AXM1_9ROSI</name>
<proteinExistence type="predicted"/>
<gene>
    <name evidence="2" type="ORF">V6N12_046210</name>
</gene>